<name>A0A4U8UXJ8_STECR</name>
<gene>
    <name evidence="1" type="ORF">L596_004511</name>
</gene>
<dbReference type="AlphaFoldDB" id="A0A4U8UXJ8"/>
<evidence type="ECO:0000313" key="1">
    <source>
        <dbReference type="EMBL" id="TMS37615.1"/>
    </source>
</evidence>
<dbReference type="Proteomes" id="UP000298663">
    <property type="component" value="Chromosome X"/>
</dbReference>
<protein>
    <submittedName>
        <fullName evidence="1">Uncharacterized protein</fullName>
    </submittedName>
</protein>
<organism evidence="1 2">
    <name type="scientific">Steinernema carpocapsae</name>
    <name type="common">Entomopathogenic nematode</name>
    <dbReference type="NCBI Taxonomy" id="34508"/>
    <lineage>
        <taxon>Eukaryota</taxon>
        <taxon>Metazoa</taxon>
        <taxon>Ecdysozoa</taxon>
        <taxon>Nematoda</taxon>
        <taxon>Chromadorea</taxon>
        <taxon>Rhabditida</taxon>
        <taxon>Tylenchina</taxon>
        <taxon>Panagrolaimomorpha</taxon>
        <taxon>Strongyloidoidea</taxon>
        <taxon>Steinernematidae</taxon>
        <taxon>Steinernema</taxon>
    </lineage>
</organism>
<evidence type="ECO:0000313" key="2">
    <source>
        <dbReference type="Proteomes" id="UP000298663"/>
    </source>
</evidence>
<dbReference type="EMBL" id="CM016762">
    <property type="protein sequence ID" value="TMS37615.1"/>
    <property type="molecule type" value="Genomic_DNA"/>
</dbReference>
<reference evidence="1 2" key="1">
    <citation type="journal article" date="2015" name="Genome Biol.">
        <title>Comparative genomics of Steinernema reveals deeply conserved gene regulatory networks.</title>
        <authorList>
            <person name="Dillman A.R."/>
            <person name="Macchietto M."/>
            <person name="Porter C.F."/>
            <person name="Rogers A."/>
            <person name="Williams B."/>
            <person name="Antoshechkin I."/>
            <person name="Lee M.M."/>
            <person name="Goodwin Z."/>
            <person name="Lu X."/>
            <person name="Lewis E.E."/>
            <person name="Goodrich-Blair H."/>
            <person name="Stock S.P."/>
            <person name="Adams B.J."/>
            <person name="Sternberg P.W."/>
            <person name="Mortazavi A."/>
        </authorList>
    </citation>
    <scope>NUCLEOTIDE SEQUENCE [LARGE SCALE GENOMIC DNA]</scope>
    <source>
        <strain evidence="1 2">ALL</strain>
    </source>
</reference>
<dbReference type="EMBL" id="AZBU02000001">
    <property type="protein sequence ID" value="TMS37615.1"/>
    <property type="molecule type" value="Genomic_DNA"/>
</dbReference>
<sequence length="76" mass="8927">MCQFRVRTVSKPKRSTATLTRLTDRETPGDDRTCDRYPKSATSFARDQHHISSEWYSINEVRERRICLKSILTHSV</sequence>
<comment type="caution">
    <text evidence="1">The sequence shown here is derived from an EMBL/GenBank/DDBJ whole genome shotgun (WGS) entry which is preliminary data.</text>
</comment>
<reference evidence="1 2" key="2">
    <citation type="journal article" date="2019" name="G3 (Bethesda)">
        <title>Hybrid Assembly of the Genome of the Entomopathogenic Nematode Steinernema carpocapsae Identifies the X-Chromosome.</title>
        <authorList>
            <person name="Serra L."/>
            <person name="Macchietto M."/>
            <person name="Macias-Munoz A."/>
            <person name="McGill C.J."/>
            <person name="Rodriguez I.M."/>
            <person name="Rodriguez B."/>
            <person name="Murad R."/>
            <person name="Mortazavi A."/>
        </authorList>
    </citation>
    <scope>NUCLEOTIDE SEQUENCE [LARGE SCALE GENOMIC DNA]</scope>
    <source>
        <strain evidence="1 2">ALL</strain>
    </source>
</reference>
<proteinExistence type="predicted"/>
<keyword evidence="2" id="KW-1185">Reference proteome</keyword>
<accession>A0A4U8UXJ8</accession>